<dbReference type="Proteomes" id="UP000252249">
    <property type="component" value="Unassembled WGS sequence"/>
</dbReference>
<proteinExistence type="predicted"/>
<reference evidence="1 2" key="1">
    <citation type="submission" date="2018-07" db="EMBL/GenBank/DDBJ databases">
        <title>Oceanihabitans testaceum sp. nov., isolated from marine sediment.</title>
        <authorList>
            <person name="Li C.-M."/>
        </authorList>
    </citation>
    <scope>NUCLEOTIDE SEQUENCE [LARGE SCALE GENOMIC DNA]</scope>
    <source>
        <strain evidence="1 2">S9-10</strain>
    </source>
</reference>
<dbReference type="AlphaFoldDB" id="A0A368P7L5"/>
<dbReference type="RefSeq" id="WP_072348658.1">
    <property type="nucleotide sequence ID" value="NZ_JAWVXR010000001.1"/>
</dbReference>
<evidence type="ECO:0000313" key="2">
    <source>
        <dbReference type="Proteomes" id="UP000252249"/>
    </source>
</evidence>
<name>A0A368P7L5_9FLAO</name>
<dbReference type="EMBL" id="QPIG01000001">
    <property type="protein sequence ID" value="RCU57895.1"/>
    <property type="molecule type" value="Genomic_DNA"/>
</dbReference>
<keyword evidence="2" id="KW-1185">Reference proteome</keyword>
<evidence type="ECO:0000313" key="1">
    <source>
        <dbReference type="EMBL" id="RCU57895.1"/>
    </source>
</evidence>
<accession>A0A368P7L5</accession>
<gene>
    <name evidence="1" type="ORF">DU428_00430</name>
</gene>
<sequence length="95" mass="10870">MKTFTLILFLISSLSIIGKSNQIPGDYLYKSGNAKHNIEYKLQLFKDGTFTFHSLTNIENPPQKNYLFGKGTWANEAKVITFHTNKENDINENTL</sequence>
<organism evidence="1 2">
    <name type="scientific">Oceanihabitans sediminis</name>
    <dbReference type="NCBI Taxonomy" id="1812012"/>
    <lineage>
        <taxon>Bacteria</taxon>
        <taxon>Pseudomonadati</taxon>
        <taxon>Bacteroidota</taxon>
        <taxon>Flavobacteriia</taxon>
        <taxon>Flavobacteriales</taxon>
        <taxon>Flavobacteriaceae</taxon>
        <taxon>Oceanihabitans</taxon>
    </lineage>
</organism>
<protein>
    <submittedName>
        <fullName evidence="1">Uncharacterized protein</fullName>
    </submittedName>
</protein>
<comment type="caution">
    <text evidence="1">The sequence shown here is derived from an EMBL/GenBank/DDBJ whole genome shotgun (WGS) entry which is preliminary data.</text>
</comment>